<evidence type="ECO:0000259" key="1">
    <source>
        <dbReference type="Pfam" id="PF04073"/>
    </source>
</evidence>
<dbReference type="CDD" id="cd04333">
    <property type="entry name" value="ProX_deacylase"/>
    <property type="match status" value="1"/>
</dbReference>
<dbReference type="Gene3D" id="3.90.960.10">
    <property type="entry name" value="YbaK/aminoacyl-tRNA synthetase-associated domain"/>
    <property type="match status" value="1"/>
</dbReference>
<dbReference type="STRING" id="742742.HMPREF9452_01409"/>
<reference evidence="2 3" key="1">
    <citation type="submission" date="2011-06" db="EMBL/GenBank/DDBJ databases">
        <title>The Genome Sequence of Collinsella tanakaei YIT 12063.</title>
        <authorList>
            <consortium name="The Broad Institute Genome Sequencing Platform"/>
            <person name="Earl A."/>
            <person name="Ward D."/>
            <person name="Feldgarden M."/>
            <person name="Gevers D."/>
            <person name="Morotomi M."/>
            <person name="Young S.K."/>
            <person name="Zeng Q."/>
            <person name="Gargeya S."/>
            <person name="Fitzgerald M."/>
            <person name="Haas B."/>
            <person name="Abouelleil A."/>
            <person name="Alvarado L."/>
            <person name="Arachchi H.M."/>
            <person name="Berlin A."/>
            <person name="Brown A."/>
            <person name="Chapman S.B."/>
            <person name="Chen Z."/>
            <person name="Dunbar C."/>
            <person name="Freedman E."/>
            <person name="Gearin G."/>
            <person name="Gellesch M."/>
            <person name="Goldberg J."/>
            <person name="Griggs A."/>
            <person name="Gujja S."/>
            <person name="Heiman D."/>
            <person name="Howarth C."/>
            <person name="Larson L."/>
            <person name="Lui A."/>
            <person name="MacDonald P.J.P."/>
            <person name="Mehta T."/>
            <person name="Montmayeur A."/>
            <person name="Murphy C."/>
            <person name="Neiman D."/>
            <person name="Pearson M."/>
            <person name="Priest M."/>
            <person name="Roberts A."/>
            <person name="Saif S."/>
            <person name="Shea T."/>
            <person name="Shenoy N."/>
            <person name="Sisk P."/>
            <person name="Stolte C."/>
            <person name="Sykes S."/>
            <person name="Wortman J."/>
            <person name="Nusbaum C."/>
            <person name="Birren B."/>
        </authorList>
    </citation>
    <scope>NUCLEOTIDE SEQUENCE [LARGE SCALE GENOMIC DNA]</scope>
    <source>
        <strain evidence="2 3">YIT 12063</strain>
    </source>
</reference>
<proteinExistence type="predicted"/>
<dbReference type="PANTHER" id="PTHR30411:SF1">
    <property type="entry name" value="CYTOPLASMIC PROTEIN"/>
    <property type="match status" value="1"/>
</dbReference>
<dbReference type="SUPFAM" id="SSF55826">
    <property type="entry name" value="YbaK/ProRS associated domain"/>
    <property type="match status" value="1"/>
</dbReference>
<name>G1WJ96_9ACTN</name>
<dbReference type="eggNOG" id="COG2606">
    <property type="taxonomic scope" value="Bacteria"/>
</dbReference>
<dbReference type="PATRIC" id="fig|742742.3.peg.1374"/>
<dbReference type="PANTHER" id="PTHR30411">
    <property type="entry name" value="CYTOPLASMIC PROTEIN"/>
    <property type="match status" value="1"/>
</dbReference>
<dbReference type="GeneID" id="62759119"/>
<gene>
    <name evidence="2" type="ORF">HMPREF9452_01409</name>
</gene>
<dbReference type="InterPro" id="IPR036754">
    <property type="entry name" value="YbaK/aa-tRNA-synt-asso_dom_sf"/>
</dbReference>
<dbReference type="OrthoDB" id="9809296at2"/>
<accession>G1WJ96</accession>
<dbReference type="Pfam" id="PF04073">
    <property type="entry name" value="tRNA_edit"/>
    <property type="match status" value="1"/>
</dbReference>
<dbReference type="AlphaFoldDB" id="G1WJ96"/>
<dbReference type="InterPro" id="IPR007214">
    <property type="entry name" value="YbaK/aa-tRNA-synth-assoc-dom"/>
</dbReference>
<sequence length="159" mass="16865">MSFEAAKAHLEQYGLADRVIVFDQSSATVAMAAQAAGTSEAEIAKTLSFLVDDAAVLIVAAGDAKVNSSKFKAKFHIKAKMVPADRVEELVGHAPGGVCPFAVRIGVAVYLDESLRRFEYVYPACGSSNSAVRLTPAELERASGCVEWVGVCKLPEMAQ</sequence>
<evidence type="ECO:0000313" key="2">
    <source>
        <dbReference type="EMBL" id="EGX70420.1"/>
    </source>
</evidence>
<protein>
    <recommendedName>
        <fullName evidence="1">YbaK/aminoacyl-tRNA synthetase-associated domain-containing protein</fullName>
    </recommendedName>
</protein>
<dbReference type="Proteomes" id="UP000004830">
    <property type="component" value="Unassembled WGS sequence"/>
</dbReference>
<evidence type="ECO:0000313" key="3">
    <source>
        <dbReference type="Proteomes" id="UP000004830"/>
    </source>
</evidence>
<dbReference type="GO" id="GO:0002161">
    <property type="term" value="F:aminoacyl-tRNA deacylase activity"/>
    <property type="evidence" value="ECO:0007669"/>
    <property type="project" value="InterPro"/>
</dbReference>
<comment type="caution">
    <text evidence="2">The sequence shown here is derived from an EMBL/GenBank/DDBJ whole genome shotgun (WGS) entry which is preliminary data.</text>
</comment>
<feature type="domain" description="YbaK/aminoacyl-tRNA synthetase-associated" evidence="1">
    <location>
        <begin position="26"/>
        <end position="141"/>
    </location>
</feature>
<dbReference type="RefSeq" id="WP_009141444.1">
    <property type="nucleotide sequence ID" value="NZ_JH126470.1"/>
</dbReference>
<organism evidence="2 3">
    <name type="scientific">Collinsella tanakaei YIT 12063</name>
    <dbReference type="NCBI Taxonomy" id="742742"/>
    <lineage>
        <taxon>Bacteria</taxon>
        <taxon>Bacillati</taxon>
        <taxon>Actinomycetota</taxon>
        <taxon>Coriobacteriia</taxon>
        <taxon>Coriobacteriales</taxon>
        <taxon>Coriobacteriaceae</taxon>
        <taxon>Collinsella</taxon>
    </lineage>
</organism>
<dbReference type="EMBL" id="ADLS01000018">
    <property type="protein sequence ID" value="EGX70420.1"/>
    <property type="molecule type" value="Genomic_DNA"/>
</dbReference>
<dbReference type="HOGENOM" id="CLU_094875_0_3_11"/>
<keyword evidence="3" id="KW-1185">Reference proteome</keyword>